<comment type="subcellular location">
    <subcellularLocation>
        <location evidence="1">Nucleus</location>
    </subcellularLocation>
</comment>
<dbReference type="InterPro" id="IPR036576">
    <property type="entry name" value="WRKY_dom_sf"/>
</dbReference>
<feature type="compositionally biased region" description="Basic and acidic residues" evidence="8">
    <location>
        <begin position="92"/>
        <end position="112"/>
    </location>
</feature>
<evidence type="ECO:0000256" key="3">
    <source>
        <dbReference type="ARBA" id="ARBA00023125"/>
    </source>
</evidence>
<evidence type="ECO:0000256" key="5">
    <source>
        <dbReference type="ARBA" id="ARBA00023242"/>
    </source>
</evidence>
<evidence type="ECO:0000259" key="9">
    <source>
        <dbReference type="PROSITE" id="PS50811"/>
    </source>
</evidence>
<dbReference type="SUPFAM" id="SSF118290">
    <property type="entry name" value="WRKY DNA-binding domain"/>
    <property type="match status" value="1"/>
</dbReference>
<evidence type="ECO:0000313" key="11">
    <source>
        <dbReference type="EMBL" id="KAB1208015.1"/>
    </source>
</evidence>
<sequence length="990" mass="108143">MEETTKDLLSRGKNQEDQLKLAEAEMGEVKEENERLRLLLARIAKDYQSLQMHFFDILQQEETRYTDTASSNQQAKEEPELVSLSLGMTSTEAKKDDKKNTNLSNGKEEEKLNGDLSLGLNCRFEPSSTEDIRANASSNNSFEELKVEEPTEIWPPSKILKTMRSGDDEILQESPLKKARVSVRARCDTPTMNDGCQWRKYGQKIAKGNPCPRGYYRCTASPSCPVRKQVQRCADDMSVLITTYEGTHNHPLPMSATAMASTTSAAASMLQSCSSSSQDLGTSTTAPISTFTTTNLHELNFPLSQTSRPQRFYMPNSSISSCNSHPTVTLDLTTAPTTSSSSFGRFSSSFSSTPRYPSTSLNFSSPSLFSLEPNSLQGNCNGYTSYHNYGTSTNKQNPTGDSYTGKQPFQEHLHQTYMNSQNASQQPFKESIVSATKAITSNPKFQSVLAAAFTSYVGNGGGEARENKGVIESSNLKSKWGMAYEQLIKESSRYDAYFARIQSRKKLPRSLQETLTTAFANIPVSSFPQVPGGKVIEIPADTSVAEAVKILSESNILSAPVTSPDKENSSDWRDKYVGVIDYPAIVLWVMESAELAAVALSASSATAAGVGAGAVGALGALALGATGPVAVAGLTAAAVGAAVVGGVAADKGMGKDAPTAADKLGEDFYKVLLQDEPFKSTTGYAMPVIYYLSSPLNEMVRSILESFRSAPFLPVSTESSMLTVLLLLSEYRMRNVPVIEEGSQRSRTSLLNLQLFRVLEGCNRKGLVRSILESFRSAPFLPVSTESSMLTVLLLLSEYRMRNVPVIEEGKSEIKNFITQFAVVQGLEGCKGRDWFDCIGARHISDFGLPLMSPAEVVSVQANELILEAFKRMKENQIGGLPVVEGPMKKILGNISIRDIRHLLLKPELFSNFRKLTVMDFMHTIASQETEKVIPPITCKLNSTLASVIHTLASKSVHRIYVVAGEDDEVAGIITLRDVISCFIYDPESF</sequence>
<dbReference type="InterPro" id="IPR003657">
    <property type="entry name" value="WRKY_dom"/>
</dbReference>
<dbReference type="InterPro" id="IPR000644">
    <property type="entry name" value="CBS_dom"/>
</dbReference>
<dbReference type="Gene3D" id="2.20.25.80">
    <property type="entry name" value="WRKY domain"/>
    <property type="match status" value="1"/>
</dbReference>
<keyword evidence="6" id="KW-0129">CBS domain</keyword>
<keyword evidence="4" id="KW-0804">Transcription</keyword>
<dbReference type="Pfam" id="PF03106">
    <property type="entry name" value="WRKY"/>
    <property type="match status" value="1"/>
</dbReference>
<dbReference type="SMART" id="SM00116">
    <property type="entry name" value="CBS"/>
    <property type="match status" value="4"/>
</dbReference>
<dbReference type="EMBL" id="RXIC02000025">
    <property type="protein sequence ID" value="KAB1208015.1"/>
    <property type="molecule type" value="Genomic_DNA"/>
</dbReference>
<comment type="caution">
    <text evidence="11">The sequence shown here is derived from an EMBL/GenBank/DDBJ whole genome shotgun (WGS) entry which is preliminary data.</text>
</comment>
<dbReference type="PANTHER" id="PTHR31429">
    <property type="entry name" value="WRKY TRANSCRIPTION FACTOR 36-RELATED"/>
    <property type="match status" value="1"/>
</dbReference>
<evidence type="ECO:0000256" key="4">
    <source>
        <dbReference type="ARBA" id="ARBA00023163"/>
    </source>
</evidence>
<dbReference type="SMART" id="SM00774">
    <property type="entry name" value="WRKY"/>
    <property type="match status" value="1"/>
</dbReference>
<accession>A0A6A1V6I3</accession>
<evidence type="ECO:0000256" key="6">
    <source>
        <dbReference type="PROSITE-ProRule" id="PRU00703"/>
    </source>
</evidence>
<dbReference type="PROSITE" id="PS51371">
    <property type="entry name" value="CBS"/>
    <property type="match status" value="3"/>
</dbReference>
<dbReference type="GO" id="GO:0043565">
    <property type="term" value="F:sequence-specific DNA binding"/>
    <property type="evidence" value="ECO:0007669"/>
    <property type="project" value="InterPro"/>
</dbReference>
<dbReference type="PROSITE" id="PS50811">
    <property type="entry name" value="WRKY"/>
    <property type="match status" value="1"/>
</dbReference>
<dbReference type="PANTHER" id="PTHR31429:SF86">
    <property type="entry name" value="WRKY TRANSCRIPTION FACTOR 61-RELATED"/>
    <property type="match status" value="1"/>
</dbReference>
<reference evidence="11 12" key="1">
    <citation type="journal article" date="2019" name="Plant Biotechnol. J.">
        <title>The red bayberry genome and genetic basis of sex determination.</title>
        <authorList>
            <person name="Jia H.M."/>
            <person name="Jia H.J."/>
            <person name="Cai Q.L."/>
            <person name="Wang Y."/>
            <person name="Zhao H.B."/>
            <person name="Yang W.F."/>
            <person name="Wang G.Y."/>
            <person name="Li Y.H."/>
            <person name="Zhan D.L."/>
            <person name="Shen Y.T."/>
            <person name="Niu Q.F."/>
            <person name="Chang L."/>
            <person name="Qiu J."/>
            <person name="Zhao L."/>
            <person name="Xie H.B."/>
            <person name="Fu W.Y."/>
            <person name="Jin J."/>
            <person name="Li X.W."/>
            <person name="Jiao Y."/>
            <person name="Zhou C.C."/>
            <person name="Tu T."/>
            <person name="Chai C.Y."/>
            <person name="Gao J.L."/>
            <person name="Fan L.J."/>
            <person name="van de Weg E."/>
            <person name="Wang J.Y."/>
            <person name="Gao Z.S."/>
        </authorList>
    </citation>
    <scope>NUCLEOTIDE SEQUENCE [LARGE SCALE GENOMIC DNA]</scope>
    <source>
        <tissue evidence="11">Leaves</tissue>
    </source>
</reference>
<dbReference type="InterPro" id="IPR046342">
    <property type="entry name" value="CBS_dom_sf"/>
</dbReference>
<dbReference type="Gene3D" id="3.10.580.10">
    <property type="entry name" value="CBS-domain"/>
    <property type="match status" value="2"/>
</dbReference>
<evidence type="ECO:0000256" key="1">
    <source>
        <dbReference type="ARBA" id="ARBA00004123"/>
    </source>
</evidence>
<keyword evidence="3" id="KW-0238">DNA-binding</keyword>
<protein>
    <submittedName>
        <fullName evidence="11">SNF1-related protein kinase regulatory subunit gamma-1-like</fullName>
    </submittedName>
</protein>
<keyword evidence="7" id="KW-0175">Coiled coil</keyword>
<evidence type="ECO:0000259" key="10">
    <source>
        <dbReference type="PROSITE" id="PS51371"/>
    </source>
</evidence>
<dbReference type="FunFam" id="2.20.25.80:FF:000002">
    <property type="entry name" value="probable WRKY transcription factor 31"/>
    <property type="match status" value="1"/>
</dbReference>
<dbReference type="AlphaFoldDB" id="A0A6A1V6I3"/>
<feature type="domain" description="WRKY" evidence="9">
    <location>
        <begin position="187"/>
        <end position="253"/>
    </location>
</feature>
<feature type="domain" description="CBS" evidence="10">
    <location>
        <begin position="852"/>
        <end position="911"/>
    </location>
</feature>
<dbReference type="SUPFAM" id="SSF54631">
    <property type="entry name" value="CBS-domain pair"/>
    <property type="match status" value="3"/>
</dbReference>
<dbReference type="OrthoDB" id="449052at2759"/>
<evidence type="ECO:0000256" key="8">
    <source>
        <dbReference type="SAM" id="MobiDB-lite"/>
    </source>
</evidence>
<feature type="region of interest" description="Disordered" evidence="8">
    <location>
        <begin position="87"/>
        <end position="112"/>
    </location>
</feature>
<keyword evidence="2" id="KW-0805">Transcription regulation</keyword>
<feature type="domain" description="CBS" evidence="10">
    <location>
        <begin position="529"/>
        <end position="595"/>
    </location>
</feature>
<evidence type="ECO:0000256" key="2">
    <source>
        <dbReference type="ARBA" id="ARBA00023015"/>
    </source>
</evidence>
<keyword evidence="12" id="KW-1185">Reference proteome</keyword>
<evidence type="ECO:0000256" key="7">
    <source>
        <dbReference type="SAM" id="Coils"/>
    </source>
</evidence>
<feature type="domain" description="CBS" evidence="10">
    <location>
        <begin position="930"/>
        <end position="990"/>
    </location>
</feature>
<dbReference type="GO" id="GO:0005634">
    <property type="term" value="C:nucleus"/>
    <property type="evidence" value="ECO:0007669"/>
    <property type="project" value="UniProtKB-SubCell"/>
</dbReference>
<keyword evidence="5" id="KW-0539">Nucleus</keyword>
<proteinExistence type="predicted"/>
<feature type="coiled-coil region" evidence="7">
    <location>
        <begin position="12"/>
        <end position="78"/>
    </location>
</feature>
<gene>
    <name evidence="11" type="ORF">CJ030_MR7G000799</name>
</gene>
<evidence type="ECO:0000313" key="12">
    <source>
        <dbReference type="Proteomes" id="UP000516437"/>
    </source>
</evidence>
<organism evidence="11 12">
    <name type="scientific">Morella rubra</name>
    <name type="common">Chinese bayberry</name>
    <dbReference type="NCBI Taxonomy" id="262757"/>
    <lineage>
        <taxon>Eukaryota</taxon>
        <taxon>Viridiplantae</taxon>
        <taxon>Streptophyta</taxon>
        <taxon>Embryophyta</taxon>
        <taxon>Tracheophyta</taxon>
        <taxon>Spermatophyta</taxon>
        <taxon>Magnoliopsida</taxon>
        <taxon>eudicotyledons</taxon>
        <taxon>Gunneridae</taxon>
        <taxon>Pentapetalae</taxon>
        <taxon>rosids</taxon>
        <taxon>fabids</taxon>
        <taxon>Fagales</taxon>
        <taxon>Myricaceae</taxon>
        <taxon>Morella</taxon>
    </lineage>
</organism>
<dbReference type="Pfam" id="PF00571">
    <property type="entry name" value="CBS"/>
    <property type="match status" value="3"/>
</dbReference>
<dbReference type="CDD" id="cd02205">
    <property type="entry name" value="CBS_pair_SF"/>
    <property type="match status" value="2"/>
</dbReference>
<dbReference type="GO" id="GO:0003700">
    <property type="term" value="F:DNA-binding transcription factor activity"/>
    <property type="evidence" value="ECO:0007669"/>
    <property type="project" value="InterPro"/>
</dbReference>
<dbReference type="InterPro" id="IPR044810">
    <property type="entry name" value="WRKY_plant"/>
</dbReference>
<dbReference type="Proteomes" id="UP000516437">
    <property type="component" value="Chromosome 7"/>
</dbReference>
<name>A0A6A1V6I3_9ROSI</name>